<reference evidence="4 5" key="1">
    <citation type="journal article" date="2014" name="J. Biotechnol.">
        <title>Complete genome sequence of the actinobacterium Actinoplanes friuliensis HAG 010964, producer of the lipopeptide antibiotic friulimycin.</title>
        <authorList>
            <person name="Ruckert C."/>
            <person name="Szczepanowski R."/>
            <person name="Albersmeier A."/>
            <person name="Goesmann A."/>
            <person name="Fischer N."/>
            <person name="Steinkamper A."/>
            <person name="Puhler A."/>
            <person name="Biener R."/>
            <person name="Schwartz D."/>
            <person name="Kalinowski J."/>
        </authorList>
    </citation>
    <scope>NUCLEOTIDE SEQUENCE [LARGE SCALE GENOMIC DNA]</scope>
    <source>
        <strain evidence="4 5">DSM 7358</strain>
    </source>
</reference>
<dbReference type="Pfam" id="PF13472">
    <property type="entry name" value="Lipase_GDSL_2"/>
    <property type="match status" value="1"/>
</dbReference>
<dbReference type="InterPro" id="IPR001919">
    <property type="entry name" value="CBD2"/>
</dbReference>
<dbReference type="EMBL" id="CP006272">
    <property type="protein sequence ID" value="AGZ42187.1"/>
    <property type="molecule type" value="Genomic_DNA"/>
</dbReference>
<dbReference type="Pfam" id="PF00553">
    <property type="entry name" value="CBM_2"/>
    <property type="match status" value="1"/>
</dbReference>
<dbReference type="InterPro" id="IPR051532">
    <property type="entry name" value="Ester_Hydrolysis_Enzymes"/>
</dbReference>
<dbReference type="RefSeq" id="WP_023362559.1">
    <property type="nucleotide sequence ID" value="NC_022657.1"/>
</dbReference>
<evidence type="ECO:0000256" key="2">
    <source>
        <dbReference type="SAM" id="SignalP"/>
    </source>
</evidence>
<dbReference type="PROSITE" id="PS51257">
    <property type="entry name" value="PROKAR_LIPOPROTEIN"/>
    <property type="match status" value="1"/>
</dbReference>
<dbReference type="AlphaFoldDB" id="U5VZI7"/>
<dbReference type="InterPro" id="IPR036514">
    <property type="entry name" value="SGNH_hydro_sf"/>
</dbReference>
<dbReference type="SUPFAM" id="SSF52266">
    <property type="entry name" value="SGNH hydrolase"/>
    <property type="match status" value="1"/>
</dbReference>
<name>U5VZI7_9ACTN</name>
<dbReference type="GO" id="GO:0005975">
    <property type="term" value="P:carbohydrate metabolic process"/>
    <property type="evidence" value="ECO:0007669"/>
    <property type="project" value="InterPro"/>
</dbReference>
<dbReference type="GO" id="GO:0030247">
    <property type="term" value="F:polysaccharide binding"/>
    <property type="evidence" value="ECO:0007669"/>
    <property type="project" value="UniProtKB-UniRule"/>
</dbReference>
<organism evidence="4 5">
    <name type="scientific">Actinoplanes friuliensis DSM 7358</name>
    <dbReference type="NCBI Taxonomy" id="1246995"/>
    <lineage>
        <taxon>Bacteria</taxon>
        <taxon>Bacillati</taxon>
        <taxon>Actinomycetota</taxon>
        <taxon>Actinomycetes</taxon>
        <taxon>Micromonosporales</taxon>
        <taxon>Micromonosporaceae</taxon>
        <taxon>Actinoplanes</taxon>
    </lineage>
</organism>
<feature type="compositionally biased region" description="Pro residues" evidence="1">
    <location>
        <begin position="138"/>
        <end position="169"/>
    </location>
</feature>
<evidence type="ECO:0000313" key="4">
    <source>
        <dbReference type="EMBL" id="AGZ42187.1"/>
    </source>
</evidence>
<dbReference type="STRING" id="1246995.AFR_19575"/>
<dbReference type="InterPro" id="IPR012291">
    <property type="entry name" value="CBM2_carb-bd_dom_sf"/>
</dbReference>
<dbReference type="PANTHER" id="PTHR30383:SF2">
    <property type="entry name" value="CELLULOSE-BINDING PROTEIN"/>
    <property type="match status" value="1"/>
</dbReference>
<dbReference type="CDD" id="cd01833">
    <property type="entry name" value="XynB_like"/>
    <property type="match status" value="1"/>
</dbReference>
<dbReference type="GO" id="GO:0004553">
    <property type="term" value="F:hydrolase activity, hydrolyzing O-glycosyl compounds"/>
    <property type="evidence" value="ECO:0007669"/>
    <property type="project" value="InterPro"/>
</dbReference>
<protein>
    <submittedName>
        <fullName evidence="4">Putative GDSL-like lipase/acylhydrolase with Cellulose binding domain</fullName>
    </submittedName>
</protein>
<accession>U5VZI7</accession>
<proteinExistence type="predicted"/>
<dbReference type="InterPro" id="IPR013830">
    <property type="entry name" value="SGNH_hydro"/>
</dbReference>
<dbReference type="SUPFAM" id="SSF49384">
    <property type="entry name" value="Carbohydrate-binding domain"/>
    <property type="match status" value="1"/>
</dbReference>
<evidence type="ECO:0000259" key="3">
    <source>
        <dbReference type="PROSITE" id="PS51173"/>
    </source>
</evidence>
<dbReference type="Gene3D" id="3.40.50.1110">
    <property type="entry name" value="SGNH hydrolase"/>
    <property type="match status" value="1"/>
</dbReference>
<keyword evidence="4" id="KW-0378">Hydrolase</keyword>
<dbReference type="PATRIC" id="fig|1246995.3.peg.3972"/>
<evidence type="ECO:0000256" key="1">
    <source>
        <dbReference type="SAM" id="MobiDB-lite"/>
    </source>
</evidence>
<dbReference type="HOGENOM" id="CLU_741091_0_0_11"/>
<dbReference type="InterPro" id="IPR008965">
    <property type="entry name" value="CBM2/CBM3_carb-bd_dom_sf"/>
</dbReference>
<feature type="region of interest" description="Disordered" evidence="1">
    <location>
        <begin position="129"/>
        <end position="169"/>
    </location>
</feature>
<dbReference type="PROSITE" id="PS51173">
    <property type="entry name" value="CBM2"/>
    <property type="match status" value="1"/>
</dbReference>
<dbReference type="GO" id="GO:0004622">
    <property type="term" value="F:phosphatidylcholine lysophospholipase activity"/>
    <property type="evidence" value="ECO:0007669"/>
    <property type="project" value="TreeGrafter"/>
</dbReference>
<keyword evidence="5" id="KW-1185">Reference proteome</keyword>
<gene>
    <name evidence="4" type="ORF">AFR_19575</name>
</gene>
<evidence type="ECO:0000313" key="5">
    <source>
        <dbReference type="Proteomes" id="UP000017746"/>
    </source>
</evidence>
<feature type="chain" id="PRO_5038827364" evidence="2">
    <location>
        <begin position="23"/>
        <end position="373"/>
    </location>
</feature>
<dbReference type="eggNOG" id="COG2755">
    <property type="taxonomic scope" value="Bacteria"/>
</dbReference>
<dbReference type="SMART" id="SM00637">
    <property type="entry name" value="CBD_II"/>
    <property type="match status" value="1"/>
</dbReference>
<dbReference type="PANTHER" id="PTHR30383">
    <property type="entry name" value="THIOESTERASE 1/PROTEASE 1/LYSOPHOSPHOLIPASE L1"/>
    <property type="match status" value="1"/>
</dbReference>
<feature type="domain" description="CBM2" evidence="3">
    <location>
        <begin position="24"/>
        <end position="133"/>
    </location>
</feature>
<dbReference type="Gene3D" id="2.60.40.290">
    <property type="match status" value="1"/>
</dbReference>
<dbReference type="OrthoDB" id="468550at2"/>
<dbReference type="Proteomes" id="UP000017746">
    <property type="component" value="Chromosome"/>
</dbReference>
<feature type="signal peptide" evidence="2">
    <location>
        <begin position="1"/>
        <end position="22"/>
    </location>
</feature>
<keyword evidence="2" id="KW-0732">Signal</keyword>
<sequence>MSGKKLLACMAVAALVPIGLFAAPASAAAGCSVAYTVTNQWQGGFGASVAITNLGDPVAGWTLAFSFPSGQTVTQLWNGVVTQSGSAVSVKDAGYNGSIGTNASTSFGFNGAWSGSNTVPSSFTLNGVTCTGGVTTPPTTPPPSTPPPTTPPPTTPPPTTPPPTTPPPGAAVKVMALGDSITGSPGCWRALLWRQLQQGGYTGVDFVGTLPGQGCGFTYDGENEGHGGFLATNVADQNQLPGWLAATDPDVVMMHFGTNDVWSNRSPATILAAFTKLVGQMRASNPAMKILVAQILPMTPSNCADCNQRVLALNAAIPAWAASTSTAASPVTVVDQYTGFNTAIDTPDGVHPNDAGNVKIANRWYPALTAALS</sequence>
<dbReference type="KEGG" id="afs:AFR_19575"/>